<dbReference type="SUPFAM" id="SSF53613">
    <property type="entry name" value="Ribokinase-like"/>
    <property type="match status" value="1"/>
</dbReference>
<protein>
    <recommendedName>
        <fullName evidence="3">Carbohydrate kinase PfkB domain-containing protein</fullName>
    </recommendedName>
</protein>
<gene>
    <name evidence="1" type="ORF">UZ20_WS6002000061</name>
</gene>
<dbReference type="EMBL" id="JYPD01000008">
    <property type="protein sequence ID" value="KXK10147.1"/>
    <property type="molecule type" value="Genomic_DNA"/>
</dbReference>
<evidence type="ECO:0000313" key="2">
    <source>
        <dbReference type="Proteomes" id="UP000070449"/>
    </source>
</evidence>
<evidence type="ECO:0008006" key="3">
    <source>
        <dbReference type="Google" id="ProtNLM"/>
    </source>
</evidence>
<comment type="caution">
    <text evidence="1">The sequence shown here is derived from an EMBL/GenBank/DDBJ whole genome shotgun (WGS) entry which is preliminary data.</text>
</comment>
<dbReference type="Proteomes" id="UP000070449">
    <property type="component" value="Unassembled WGS sequence"/>
</dbReference>
<evidence type="ECO:0000313" key="1">
    <source>
        <dbReference type="EMBL" id="KXK10147.1"/>
    </source>
</evidence>
<accession>A0A136KL44</accession>
<dbReference type="Gene3D" id="3.40.1190.20">
    <property type="match status" value="1"/>
</dbReference>
<dbReference type="AlphaFoldDB" id="A0A136KL44"/>
<organism evidence="1 2">
    <name type="scientific">candidate division WS6 bacterium OLB21</name>
    <dbReference type="NCBI Taxonomy" id="1617427"/>
    <lineage>
        <taxon>Bacteria</taxon>
        <taxon>Candidatus Dojkabacteria</taxon>
    </lineage>
</organism>
<name>A0A136KL44_9BACT</name>
<sequence length="366" mass="40035">MLEVLSPETKNLLGMRPESISALTIIVLDLSLPVESNQIVQLELGESGWTSLRPEEIDPFLERFETTFGESLIVTLQDADNDHLRLGGTSYTTAKQLAQLLGINRFNCHAPVGNSDQPSKDEGLGGVIQERFNELITLEAGLTLTPSNHDAPVPLIISFNAPGEERKMVLLPGCKDEGIYPSEEANIPNTLLILDSYELADTDSTYGKAALAQITENPTNILPFIGLGSTRVVEQASYFIQQFAGIRPINISGNKEEVELLCRVRNCSNVSELMLDLNTQILLETNGRNGATIYVNFNNEVYGVSYFLPESEIYEGDNTNAGDVFLAAVIRGLSNVDSNTDIGESLLKVLQEASTSTYNYLLVRGT</sequence>
<dbReference type="STRING" id="1617427.UZ20_WS6002000061"/>
<reference evidence="1 2" key="1">
    <citation type="submission" date="2015-02" db="EMBL/GenBank/DDBJ databases">
        <title>Improved understanding of the partial-nitritation anammox process through 23 genomes representing the majority of the microbial community.</title>
        <authorList>
            <person name="Speth D.R."/>
            <person name="In T Zandt M."/>
            <person name="Guerrero Cruz S."/>
            <person name="Jetten M.S."/>
            <person name="Dutilh B.E."/>
        </authorList>
    </citation>
    <scope>NUCLEOTIDE SEQUENCE [LARGE SCALE GENOMIC DNA]</scope>
    <source>
        <strain evidence="1">OLB21</strain>
    </source>
</reference>
<proteinExistence type="predicted"/>
<dbReference type="InterPro" id="IPR029056">
    <property type="entry name" value="Ribokinase-like"/>
</dbReference>